<dbReference type="PROSITE" id="PS50005">
    <property type="entry name" value="TPR"/>
    <property type="match status" value="1"/>
</dbReference>
<dbReference type="InterPro" id="IPR019734">
    <property type="entry name" value="TPR_rpt"/>
</dbReference>
<name>A0A6C0CTX3_9ZZZZ</name>
<accession>A0A6C0CTX3</accession>
<organism evidence="1">
    <name type="scientific">viral metagenome</name>
    <dbReference type="NCBI Taxonomy" id="1070528"/>
    <lineage>
        <taxon>unclassified sequences</taxon>
        <taxon>metagenomes</taxon>
        <taxon>organismal metagenomes</taxon>
    </lineage>
</organism>
<reference evidence="1" key="1">
    <citation type="journal article" date="2020" name="Nature">
        <title>Giant virus diversity and host interactions through global metagenomics.</title>
        <authorList>
            <person name="Schulz F."/>
            <person name="Roux S."/>
            <person name="Paez-Espino D."/>
            <person name="Jungbluth S."/>
            <person name="Walsh D.A."/>
            <person name="Denef V.J."/>
            <person name="McMahon K.D."/>
            <person name="Konstantinidis K.T."/>
            <person name="Eloe-Fadrosh E.A."/>
            <person name="Kyrpides N.C."/>
            <person name="Woyke T."/>
        </authorList>
    </citation>
    <scope>NUCLEOTIDE SEQUENCE</scope>
    <source>
        <strain evidence="1">GVMAG-M-3300021964-36</strain>
    </source>
</reference>
<sequence>MPSVNLYIIHYSKLVHREGVFAKIQNMFGNIVKQNNIELNLKIISKFDPDTLNGDFVKRIFDSSEIKGTNEEETELNEKLTLYNKYIIKTPQINFVSNCLKHMDAMNQIAKTSNDDDINMIIEDDVVFDSTAETLLTEFIENKKYVMNDNAYDIVFLGLPGQQNQDQDTKKLEVIPVDDVKVLPCCDSYFISKSCAKKLAQTYIPLKFPNNIQLSYLITRESLKVARTFPNIMADGSKVGLTSSSISPNNILIFNTSYKQIYKILDKPVPTVEDINTVEKLLKGNALKNSPDFVFLEGLFYLRTKRYDEAKEQFDKAMIIYETELSPLSSQSAIIQNYIDLCRYIQ</sequence>
<evidence type="ECO:0008006" key="2">
    <source>
        <dbReference type="Google" id="ProtNLM"/>
    </source>
</evidence>
<protein>
    <recommendedName>
        <fullName evidence="2">Glycosyltransferase</fullName>
    </recommendedName>
</protein>
<dbReference type="EMBL" id="MN739484">
    <property type="protein sequence ID" value="QHT07687.1"/>
    <property type="molecule type" value="Genomic_DNA"/>
</dbReference>
<proteinExistence type="predicted"/>
<evidence type="ECO:0000313" key="1">
    <source>
        <dbReference type="EMBL" id="QHT07687.1"/>
    </source>
</evidence>
<dbReference type="AlphaFoldDB" id="A0A6C0CTX3"/>